<gene>
    <name evidence="1" type="ORF">BDR25DRAFT_313422</name>
</gene>
<reference evidence="1" key="1">
    <citation type="journal article" date="2020" name="Stud. Mycol.">
        <title>101 Dothideomycetes genomes: a test case for predicting lifestyles and emergence of pathogens.</title>
        <authorList>
            <person name="Haridas S."/>
            <person name="Albert R."/>
            <person name="Binder M."/>
            <person name="Bloem J."/>
            <person name="Labutti K."/>
            <person name="Salamov A."/>
            <person name="Andreopoulos B."/>
            <person name="Baker S."/>
            <person name="Barry K."/>
            <person name="Bills G."/>
            <person name="Bluhm B."/>
            <person name="Cannon C."/>
            <person name="Castanera R."/>
            <person name="Culley D."/>
            <person name="Daum C."/>
            <person name="Ezra D."/>
            <person name="Gonzalez J."/>
            <person name="Henrissat B."/>
            <person name="Kuo A."/>
            <person name="Liang C."/>
            <person name="Lipzen A."/>
            <person name="Lutzoni F."/>
            <person name="Magnuson J."/>
            <person name="Mondo S."/>
            <person name="Nolan M."/>
            <person name="Ohm R."/>
            <person name="Pangilinan J."/>
            <person name="Park H.-J."/>
            <person name="Ramirez L."/>
            <person name="Alfaro M."/>
            <person name="Sun H."/>
            <person name="Tritt A."/>
            <person name="Yoshinaga Y."/>
            <person name="Zwiers L.-H."/>
            <person name="Turgeon B."/>
            <person name="Goodwin S."/>
            <person name="Spatafora J."/>
            <person name="Crous P."/>
            <person name="Grigoriev I."/>
        </authorList>
    </citation>
    <scope>NUCLEOTIDE SEQUENCE</scope>
    <source>
        <strain evidence="1">ATCC 200398</strain>
    </source>
</reference>
<name>A0ACB6R0B9_9PLEO</name>
<proteinExistence type="predicted"/>
<accession>A0ACB6R0B9</accession>
<comment type="caution">
    <text evidence="1">The sequence shown here is derived from an EMBL/GenBank/DDBJ whole genome shotgun (WGS) entry which is preliminary data.</text>
</comment>
<dbReference type="Proteomes" id="UP000799755">
    <property type="component" value="Unassembled WGS sequence"/>
</dbReference>
<keyword evidence="2" id="KW-1185">Reference proteome</keyword>
<sequence>MAGKERSDKDIQSIAKGQRIENEILLKAQAGFQWVILVTEIVTSGNLQGIRAEKLREKLASTPEALTKLYAALLSEVAEAEQRQMVKLFSWVLFAERPLSAQELRDALATDENMSYTSVFNLRSDENWSDTLVDFERHARYISKGLVEFQSREVWERYEPNREDSDREAQLIHQSVADYLLDKFINKVKYSQYGFRSHIGAGHFQISKSCLRYLTLREMLEGAPLPPPPSDGAAASARLRGATSGGARGEYQAVWLVVCRFRYVQASLEIALC</sequence>
<evidence type="ECO:0000313" key="1">
    <source>
        <dbReference type="EMBL" id="KAF2472268.1"/>
    </source>
</evidence>
<dbReference type="EMBL" id="MU003503">
    <property type="protein sequence ID" value="KAF2472268.1"/>
    <property type="molecule type" value="Genomic_DNA"/>
</dbReference>
<protein>
    <submittedName>
        <fullName evidence="1">Uncharacterized protein</fullName>
    </submittedName>
</protein>
<organism evidence="1 2">
    <name type="scientific">Lindgomyces ingoldianus</name>
    <dbReference type="NCBI Taxonomy" id="673940"/>
    <lineage>
        <taxon>Eukaryota</taxon>
        <taxon>Fungi</taxon>
        <taxon>Dikarya</taxon>
        <taxon>Ascomycota</taxon>
        <taxon>Pezizomycotina</taxon>
        <taxon>Dothideomycetes</taxon>
        <taxon>Pleosporomycetidae</taxon>
        <taxon>Pleosporales</taxon>
        <taxon>Lindgomycetaceae</taxon>
        <taxon>Lindgomyces</taxon>
    </lineage>
</organism>
<evidence type="ECO:0000313" key="2">
    <source>
        <dbReference type="Proteomes" id="UP000799755"/>
    </source>
</evidence>